<accession>A0A6A6ASU4</accession>
<feature type="compositionally biased region" description="Polar residues" evidence="1">
    <location>
        <begin position="154"/>
        <end position="165"/>
    </location>
</feature>
<dbReference type="OrthoDB" id="3798510at2759"/>
<feature type="compositionally biased region" description="Low complexity" evidence="1">
    <location>
        <begin position="557"/>
        <end position="566"/>
    </location>
</feature>
<feature type="compositionally biased region" description="Polar residues" evidence="1">
    <location>
        <begin position="183"/>
        <end position="198"/>
    </location>
</feature>
<evidence type="ECO:0000313" key="2">
    <source>
        <dbReference type="EMBL" id="KAF2133621.1"/>
    </source>
</evidence>
<proteinExistence type="predicted"/>
<feature type="region of interest" description="Disordered" evidence="1">
    <location>
        <begin position="1"/>
        <end position="24"/>
    </location>
</feature>
<sequence length="712" mass="77537">MVIGHTKTPSHDRLPARQPSITTLFRSDRRRGCQLRELPTSYPTNSYQQTCPEQRDFAPTPNRFSLLAELKHSPTKPKWEFDFVPTTVEGTRRRGKRGGKHTKSKGDAPKKKDERGTRALNLDELCNRMAALRLNNEKPIPTPRLQTGDDQHSAVKNSSINSAESAKTHWAPQFKPNELRTPAITTPKPTNMKQTDLPKQSERRHAHHRFSRSPSEVWDYKRKEARSFPFSAFPASADLTSRDNPLPQISRLALAQVEFANKQPSICTLPPTQSQQSAVLAACRVLATRKSGLAPSPLNDEPVKHQADLQSSSPSTANIPTYIASSTLAGTPTIPNHIPTMPSPSVISVPLPISTLVPIVSVPPTPSVQGPQSLQSPCPRPLLPTCSPRMWTDVSEGITVFKPSLRSPSTTPAVPLYPSTNAPKPRLTPVVPLDPFKQSPVTSFLARPKPPIHFPSPEVQKELDDFLAMGHAGPCWCSNHSQVHTLSCSSSKTLEISHPSSPIDVDVVIGIPLATPETDLQTTLHSDETTASPGSESDTNFWDSDAESDTDPPSPSPSLSALSSTSDFEDLSNIPHPTTPSSPSSPGDEDWAIVSPSPQYLISSQLVTSSPVARYEYPISPVGGLLTPPLTPPHVAPDDAHSPWALTSVQTLSTPSPPSWAEEEWPVVEVDCVCDEKSAGEWPTLREAARTVRDRSGTRGGEGWDGGTDWFL</sequence>
<protein>
    <submittedName>
        <fullName evidence="2">Uncharacterized protein</fullName>
    </submittedName>
</protein>
<dbReference type="RefSeq" id="XP_033528008.1">
    <property type="nucleotide sequence ID" value="XM_033672721.1"/>
</dbReference>
<feature type="region of interest" description="Disordered" evidence="1">
    <location>
        <begin position="138"/>
        <end position="217"/>
    </location>
</feature>
<dbReference type="Proteomes" id="UP000799771">
    <property type="component" value="Unassembled WGS sequence"/>
</dbReference>
<feature type="compositionally biased region" description="Basic residues" evidence="1">
    <location>
        <begin position="93"/>
        <end position="103"/>
    </location>
</feature>
<name>A0A6A6ASU4_9PLEO</name>
<keyword evidence="3" id="KW-1185">Reference proteome</keyword>
<feature type="compositionally biased region" description="Basic and acidic residues" evidence="1">
    <location>
        <begin position="104"/>
        <end position="117"/>
    </location>
</feature>
<evidence type="ECO:0000256" key="1">
    <source>
        <dbReference type="SAM" id="MobiDB-lite"/>
    </source>
</evidence>
<gene>
    <name evidence="2" type="ORF">P153DRAFT_428554</name>
</gene>
<feature type="compositionally biased region" description="Basic residues" evidence="1">
    <location>
        <begin position="202"/>
        <end position="211"/>
    </location>
</feature>
<feature type="region of interest" description="Disordered" evidence="1">
    <location>
        <begin position="518"/>
        <end position="593"/>
    </location>
</feature>
<feature type="region of interest" description="Disordered" evidence="1">
    <location>
        <begin position="293"/>
        <end position="316"/>
    </location>
</feature>
<evidence type="ECO:0000313" key="3">
    <source>
        <dbReference type="Proteomes" id="UP000799771"/>
    </source>
</evidence>
<dbReference type="GeneID" id="54413153"/>
<feature type="region of interest" description="Disordered" evidence="1">
    <location>
        <begin position="87"/>
        <end position="119"/>
    </location>
</feature>
<reference evidence="2" key="1">
    <citation type="journal article" date="2020" name="Stud. Mycol.">
        <title>101 Dothideomycetes genomes: a test case for predicting lifestyles and emergence of pathogens.</title>
        <authorList>
            <person name="Haridas S."/>
            <person name="Albert R."/>
            <person name="Binder M."/>
            <person name="Bloem J."/>
            <person name="Labutti K."/>
            <person name="Salamov A."/>
            <person name="Andreopoulos B."/>
            <person name="Baker S."/>
            <person name="Barry K."/>
            <person name="Bills G."/>
            <person name="Bluhm B."/>
            <person name="Cannon C."/>
            <person name="Castanera R."/>
            <person name="Culley D."/>
            <person name="Daum C."/>
            <person name="Ezra D."/>
            <person name="Gonzalez J."/>
            <person name="Henrissat B."/>
            <person name="Kuo A."/>
            <person name="Liang C."/>
            <person name="Lipzen A."/>
            <person name="Lutzoni F."/>
            <person name="Magnuson J."/>
            <person name="Mondo S."/>
            <person name="Nolan M."/>
            <person name="Ohm R."/>
            <person name="Pangilinan J."/>
            <person name="Park H.-J."/>
            <person name="Ramirez L."/>
            <person name="Alfaro M."/>
            <person name="Sun H."/>
            <person name="Tritt A."/>
            <person name="Yoshinaga Y."/>
            <person name="Zwiers L.-H."/>
            <person name="Turgeon B."/>
            <person name="Goodwin S."/>
            <person name="Spatafora J."/>
            <person name="Crous P."/>
            <person name="Grigoriev I."/>
        </authorList>
    </citation>
    <scope>NUCLEOTIDE SEQUENCE</scope>
    <source>
        <strain evidence="2">CBS 119687</strain>
    </source>
</reference>
<feature type="region of interest" description="Disordered" evidence="1">
    <location>
        <begin position="693"/>
        <end position="712"/>
    </location>
</feature>
<feature type="compositionally biased region" description="Polar residues" evidence="1">
    <location>
        <begin position="518"/>
        <end position="542"/>
    </location>
</feature>
<dbReference type="AlphaFoldDB" id="A0A6A6ASU4"/>
<organism evidence="2 3">
    <name type="scientific">Dothidotthia symphoricarpi CBS 119687</name>
    <dbReference type="NCBI Taxonomy" id="1392245"/>
    <lineage>
        <taxon>Eukaryota</taxon>
        <taxon>Fungi</taxon>
        <taxon>Dikarya</taxon>
        <taxon>Ascomycota</taxon>
        <taxon>Pezizomycotina</taxon>
        <taxon>Dothideomycetes</taxon>
        <taxon>Pleosporomycetidae</taxon>
        <taxon>Pleosporales</taxon>
        <taxon>Dothidotthiaceae</taxon>
        <taxon>Dothidotthia</taxon>
    </lineage>
</organism>
<dbReference type="EMBL" id="ML977499">
    <property type="protein sequence ID" value="KAF2133621.1"/>
    <property type="molecule type" value="Genomic_DNA"/>
</dbReference>